<feature type="transmembrane region" description="Helical" evidence="1">
    <location>
        <begin position="12"/>
        <end position="32"/>
    </location>
</feature>
<comment type="caution">
    <text evidence="2">The sequence shown here is derived from an EMBL/GenBank/DDBJ whole genome shotgun (WGS) entry which is preliminary data.</text>
</comment>
<keyword evidence="1" id="KW-1133">Transmembrane helix</keyword>
<evidence type="ECO:0000256" key="1">
    <source>
        <dbReference type="SAM" id="Phobius"/>
    </source>
</evidence>
<name>A0A7W8E4E5_9BACT</name>
<reference evidence="2 3" key="1">
    <citation type="submission" date="2020-08" db="EMBL/GenBank/DDBJ databases">
        <title>Genomic Encyclopedia of Type Strains, Phase IV (KMG-V): Genome sequencing to study the core and pangenomes of soil and plant-associated prokaryotes.</title>
        <authorList>
            <person name="Whitman W."/>
        </authorList>
    </citation>
    <scope>NUCLEOTIDE SEQUENCE [LARGE SCALE GENOMIC DNA]</scope>
    <source>
        <strain evidence="2 3">M8UP14</strain>
    </source>
</reference>
<dbReference type="EMBL" id="JACHIP010000004">
    <property type="protein sequence ID" value="MBB5058547.1"/>
    <property type="molecule type" value="Genomic_DNA"/>
</dbReference>
<protein>
    <submittedName>
        <fullName evidence="2">Uncharacterized protein</fullName>
    </submittedName>
</protein>
<gene>
    <name evidence="2" type="ORF">HDF16_003261</name>
</gene>
<dbReference type="AlphaFoldDB" id="A0A7W8E4E5"/>
<accession>A0A7W8E4E5</accession>
<evidence type="ECO:0000313" key="3">
    <source>
        <dbReference type="Proteomes" id="UP000540989"/>
    </source>
</evidence>
<proteinExistence type="predicted"/>
<evidence type="ECO:0000313" key="2">
    <source>
        <dbReference type="EMBL" id="MBB5058547.1"/>
    </source>
</evidence>
<keyword evidence="1" id="KW-0812">Transmembrane</keyword>
<sequence length="37" mass="4086">MSSEARKPLLSLDTWAVILSLGLALLIKLGVFKTITW</sequence>
<keyword evidence="1" id="KW-0472">Membrane</keyword>
<dbReference type="Proteomes" id="UP000540989">
    <property type="component" value="Unassembled WGS sequence"/>
</dbReference>
<keyword evidence="3" id="KW-1185">Reference proteome</keyword>
<organism evidence="2 3">
    <name type="scientific">Granulicella aggregans</name>
    <dbReference type="NCBI Taxonomy" id="474949"/>
    <lineage>
        <taxon>Bacteria</taxon>
        <taxon>Pseudomonadati</taxon>
        <taxon>Acidobacteriota</taxon>
        <taxon>Terriglobia</taxon>
        <taxon>Terriglobales</taxon>
        <taxon>Acidobacteriaceae</taxon>
        <taxon>Granulicella</taxon>
    </lineage>
</organism>